<dbReference type="EMBL" id="LR796175">
    <property type="protein sequence ID" value="CAB4123708.1"/>
    <property type="molecule type" value="Genomic_DNA"/>
</dbReference>
<evidence type="ECO:0000313" key="1">
    <source>
        <dbReference type="EMBL" id="CAB4123708.1"/>
    </source>
</evidence>
<reference evidence="1" key="1">
    <citation type="submission" date="2020-04" db="EMBL/GenBank/DDBJ databases">
        <authorList>
            <person name="Chiriac C."/>
            <person name="Salcher M."/>
            <person name="Ghai R."/>
            <person name="Kavagutti S V."/>
        </authorList>
    </citation>
    <scope>NUCLEOTIDE SEQUENCE</scope>
</reference>
<accession>A0A6J5KN18</accession>
<proteinExistence type="predicted"/>
<name>A0A6J5KN18_9CAUD</name>
<organism evidence="1">
    <name type="scientific">uncultured Caudovirales phage</name>
    <dbReference type="NCBI Taxonomy" id="2100421"/>
    <lineage>
        <taxon>Viruses</taxon>
        <taxon>Duplodnaviria</taxon>
        <taxon>Heunggongvirae</taxon>
        <taxon>Uroviricota</taxon>
        <taxon>Caudoviricetes</taxon>
        <taxon>Peduoviridae</taxon>
        <taxon>Maltschvirus</taxon>
        <taxon>Maltschvirus maltsch</taxon>
    </lineage>
</organism>
<gene>
    <name evidence="1" type="ORF">UFOVP45_11</name>
</gene>
<sequence>MATNQNGHLLDSKGNIAVDFVWGNFPLQPNDVRRDNGGSNLDYSKDNHVIAETGYNGYPQYTPNDDGAFTGGVAYAIVPNVLGLLTANAQDILTDSEFTITTAAAATNAAKTVTAITRTAASHNLVFTASGAGAAYGIGTQVVVSGFSNSDAFLNGTYTVTANATNTFTVYTTATDAVALTGKSGSVNGLVGTIKTQSIAAGTGSTAVGAAITITPWAAAS</sequence>
<protein>
    <submittedName>
        <fullName evidence="1">Uncharacterized protein</fullName>
    </submittedName>
</protein>